<keyword evidence="1" id="KW-0812">Transmembrane</keyword>
<feature type="transmembrane region" description="Helical" evidence="1">
    <location>
        <begin position="20"/>
        <end position="44"/>
    </location>
</feature>
<evidence type="ECO:0000259" key="2">
    <source>
        <dbReference type="Pfam" id="PF08308"/>
    </source>
</evidence>
<dbReference type="KEGG" id="fia:NA23_03760"/>
<gene>
    <name evidence="3" type="ORF">NA23_03760</name>
</gene>
<dbReference type="EMBL" id="CP014334">
    <property type="protein sequence ID" value="AMW32493.2"/>
    <property type="molecule type" value="Genomic_DNA"/>
</dbReference>
<dbReference type="AlphaFoldDB" id="A0AAI8CL77"/>
<dbReference type="PANTHER" id="PTHR36194:SF1">
    <property type="entry name" value="S-LAYER-LIKE PROTEIN"/>
    <property type="match status" value="1"/>
</dbReference>
<accession>A0AAI8CL77</accession>
<evidence type="ECO:0000313" key="3">
    <source>
        <dbReference type="EMBL" id="AMW32493.2"/>
    </source>
</evidence>
<dbReference type="RefSeq" id="WP_145974444.1">
    <property type="nucleotide sequence ID" value="NZ_CP014334.2"/>
</dbReference>
<name>A0AAI8CL77_FERIS</name>
<evidence type="ECO:0000313" key="4">
    <source>
        <dbReference type="Proteomes" id="UP000093740"/>
    </source>
</evidence>
<dbReference type="Proteomes" id="UP000093740">
    <property type="component" value="Chromosome"/>
</dbReference>
<feature type="domain" description="PEGA" evidence="2">
    <location>
        <begin position="241"/>
        <end position="302"/>
    </location>
</feature>
<keyword evidence="4" id="KW-1185">Reference proteome</keyword>
<proteinExistence type="predicted"/>
<dbReference type="PANTHER" id="PTHR36194">
    <property type="entry name" value="S-LAYER-LIKE PROTEIN"/>
    <property type="match status" value="1"/>
</dbReference>
<sequence length="485" mass="54559">MASSGMGEILLVGEIRSKKLYIFTILLTLLMFLSQTLFSITVYAPKGSMIYFNDRLMGIVQKDALSFTAELPGVLKVVKPGYIPYEETITEDATITVELSLPSFLNIKLNPAGAKIFVDGKAINSDPGTGIARFQIGFGIHEIVVQAPEYATKTLKVEVSPYEEKNLEISLKRTVTLKLISDKRIDNVIFNGETISIPTSLEVTPGKHKIYLPINFLKNIQEFEVPFVDEYTYKVDSTQLYKLSIDGTPGGAYASIAGQVFKLPNTLLLPESTYEVRIYSEGYEEYATKVDLRKDSVLFYNLKPKSEVSIRTFKDELTVEYDGYERSNVVFKTWFTTIKDATGNVVWYGFSDGTIKDTPKSIPVIISKDIVCVIDGKVFKGPTILQVASGSTVLLYDQRKGNSQEKLQVNRTTVVDSEDRVLVNIYSKDAYEVYWDDKFVGTTPIYFFVTTAGKHKLVFVRNDLKVDEKIVETKKGHLNEFRPSF</sequence>
<keyword evidence="1" id="KW-0472">Membrane</keyword>
<keyword evidence="1" id="KW-1133">Transmembrane helix</keyword>
<organism evidence="3 4">
    <name type="scientific">Fervidobacterium islandicum</name>
    <dbReference type="NCBI Taxonomy" id="2423"/>
    <lineage>
        <taxon>Bacteria</taxon>
        <taxon>Thermotogati</taxon>
        <taxon>Thermotogota</taxon>
        <taxon>Thermotogae</taxon>
        <taxon>Thermotogales</taxon>
        <taxon>Fervidobacteriaceae</taxon>
        <taxon>Fervidobacterium</taxon>
    </lineage>
</organism>
<dbReference type="Pfam" id="PF08308">
    <property type="entry name" value="PEGA"/>
    <property type="match status" value="1"/>
</dbReference>
<dbReference type="InterPro" id="IPR013229">
    <property type="entry name" value="PEGA"/>
</dbReference>
<evidence type="ECO:0000256" key="1">
    <source>
        <dbReference type="SAM" id="Phobius"/>
    </source>
</evidence>
<reference evidence="3 4" key="1">
    <citation type="journal article" date="2015" name="Stand. Genomic Sci.">
        <title>Genome sequence of a native-feather degrading extremely thermophilic Eubacterium, Fervidobacterium islandicum AW-1.</title>
        <authorList>
            <person name="Lee Y.J."/>
            <person name="Jeong H."/>
            <person name="Park G.S."/>
            <person name="Kwak Y."/>
            <person name="Lee S.J."/>
            <person name="Lee S.J."/>
            <person name="Park M.K."/>
            <person name="Kim J.Y."/>
            <person name="Kang H.K."/>
            <person name="Shin J.H."/>
            <person name="Lee D.W."/>
        </authorList>
    </citation>
    <scope>NUCLEOTIDE SEQUENCE [LARGE SCALE GENOMIC DNA]</scope>
    <source>
        <strain evidence="3 4">AW-1</strain>
    </source>
</reference>
<protein>
    <submittedName>
        <fullName evidence="3">PEGA domain-containing protein</fullName>
    </submittedName>
</protein>